<evidence type="ECO:0000259" key="3">
    <source>
        <dbReference type="Pfam" id="PF19305"/>
    </source>
</evidence>
<evidence type="ECO:0000313" key="4">
    <source>
        <dbReference type="EMBL" id="GAA2244739.1"/>
    </source>
</evidence>
<dbReference type="PANTHER" id="PTHR16943">
    <property type="entry name" value="2-METHYLCITRATE DEHYDRATASE-RELATED"/>
    <property type="match status" value="1"/>
</dbReference>
<organism evidence="4 5">
    <name type="scientific">Herbiconiux moechotypicola</name>
    <dbReference type="NCBI Taxonomy" id="637393"/>
    <lineage>
        <taxon>Bacteria</taxon>
        <taxon>Bacillati</taxon>
        <taxon>Actinomycetota</taxon>
        <taxon>Actinomycetes</taxon>
        <taxon>Micrococcales</taxon>
        <taxon>Microbacteriaceae</taxon>
        <taxon>Herbiconiux</taxon>
    </lineage>
</organism>
<dbReference type="Gene3D" id="1.10.4100.10">
    <property type="entry name" value="2-methylcitrate dehydratase PrpD"/>
    <property type="match status" value="1"/>
</dbReference>
<feature type="domain" description="MmgE/PrpD N-terminal" evidence="2">
    <location>
        <begin position="19"/>
        <end position="262"/>
    </location>
</feature>
<name>A0ABP5QUH2_9MICO</name>
<comment type="caution">
    <text evidence="4">The sequence shown here is derived from an EMBL/GenBank/DDBJ whole genome shotgun (WGS) entry which is preliminary data.</text>
</comment>
<evidence type="ECO:0000259" key="2">
    <source>
        <dbReference type="Pfam" id="PF03972"/>
    </source>
</evidence>
<dbReference type="InterPro" id="IPR042188">
    <property type="entry name" value="MmgE/PrpD_sf_2"/>
</dbReference>
<gene>
    <name evidence="4" type="ORF">GCM10009851_32500</name>
</gene>
<evidence type="ECO:0000256" key="1">
    <source>
        <dbReference type="ARBA" id="ARBA00006174"/>
    </source>
</evidence>
<proteinExistence type="inferred from homology"/>
<dbReference type="Gene3D" id="3.30.1330.120">
    <property type="entry name" value="2-methylcitrate dehydratase PrpD"/>
    <property type="match status" value="1"/>
</dbReference>
<sequence>MNLHDVRVRPSEDQLPREQQLAWKIAEVAVDPVEVTPEVTEMVINRVIDNAAVAVASITRGPGVAARAQALDHPYEAGAAVFGVTGGYSPEWAAWANGVAVRELDYHDTFLAAEYSHPGDNIPPILAVAQHRGCDGVALVRGIATGYEIQVDLVKAISLHKHKIDHVAHLGPSAAAGIGTLLGLGTETVFQAIGQALHTTTATRQSRKGEISTWKAHAPAFAGKMAVEAVDRAMRGQTSPTPIYEGEDGVIAWLLDGKDAHYTVPLPAAGEAKRAILDTYTKEHSAEYQAQAWIDLARRLHHAHPELTDPANVGSITIHTSHHTHYVIGSGANDPQKYDPTASRETLDHSIPYIFTVALQDGAWHHVDSYAPERAARPDTVELWHRVRTLEDPEWTRRYHSLDPAEKAFGGRVEIILRDGSTITDEIAVADAHPLGARPFARADYVKKLRTLAAGVIEDAEIDRFLGLAERLPSLSPAEVRALNLVAQPGLLEAIPLPKGLF</sequence>
<feature type="domain" description="MmgE/PrpD C-terminal" evidence="3">
    <location>
        <begin position="284"/>
        <end position="462"/>
    </location>
</feature>
<dbReference type="Pfam" id="PF19305">
    <property type="entry name" value="MmgE_PrpD_C"/>
    <property type="match status" value="1"/>
</dbReference>
<dbReference type="InterPro" id="IPR045336">
    <property type="entry name" value="MmgE_PrpD_N"/>
</dbReference>
<protein>
    <submittedName>
        <fullName evidence="4">MmgE/PrpD family protein</fullName>
    </submittedName>
</protein>
<dbReference type="InterPro" id="IPR045337">
    <property type="entry name" value="MmgE_PrpD_C"/>
</dbReference>
<accession>A0ABP5QUH2</accession>
<dbReference type="Pfam" id="PF03972">
    <property type="entry name" value="MmgE_PrpD_N"/>
    <property type="match status" value="1"/>
</dbReference>
<dbReference type="PANTHER" id="PTHR16943:SF8">
    <property type="entry name" value="2-METHYLCITRATE DEHYDRATASE"/>
    <property type="match status" value="1"/>
</dbReference>
<keyword evidence="5" id="KW-1185">Reference proteome</keyword>
<reference evidence="5" key="1">
    <citation type="journal article" date="2019" name="Int. J. Syst. Evol. Microbiol.">
        <title>The Global Catalogue of Microorganisms (GCM) 10K type strain sequencing project: providing services to taxonomists for standard genome sequencing and annotation.</title>
        <authorList>
            <consortium name="The Broad Institute Genomics Platform"/>
            <consortium name="The Broad Institute Genome Sequencing Center for Infectious Disease"/>
            <person name="Wu L."/>
            <person name="Ma J."/>
        </authorList>
    </citation>
    <scope>NUCLEOTIDE SEQUENCE [LARGE SCALE GENOMIC DNA]</scope>
    <source>
        <strain evidence="5">JCM 16117</strain>
    </source>
</reference>
<dbReference type="Proteomes" id="UP001500929">
    <property type="component" value="Unassembled WGS sequence"/>
</dbReference>
<evidence type="ECO:0000313" key="5">
    <source>
        <dbReference type="Proteomes" id="UP001500929"/>
    </source>
</evidence>
<dbReference type="InterPro" id="IPR042183">
    <property type="entry name" value="MmgE/PrpD_sf_1"/>
</dbReference>
<comment type="similarity">
    <text evidence="1">Belongs to the PrpD family.</text>
</comment>
<dbReference type="InterPro" id="IPR036148">
    <property type="entry name" value="MmgE/PrpD_sf"/>
</dbReference>
<dbReference type="RefSeq" id="WP_259480683.1">
    <property type="nucleotide sequence ID" value="NZ_BAAAQY010000011.1"/>
</dbReference>
<dbReference type="InterPro" id="IPR005656">
    <property type="entry name" value="MmgE_PrpD"/>
</dbReference>
<dbReference type="SUPFAM" id="SSF103378">
    <property type="entry name" value="2-methylcitrate dehydratase PrpD"/>
    <property type="match status" value="1"/>
</dbReference>
<dbReference type="EMBL" id="BAAAQY010000011">
    <property type="protein sequence ID" value="GAA2244739.1"/>
    <property type="molecule type" value="Genomic_DNA"/>
</dbReference>